<evidence type="ECO:0000313" key="2">
    <source>
        <dbReference type="Proteomes" id="UP000002975"/>
    </source>
</evidence>
<dbReference type="AlphaFoldDB" id="E5BH00"/>
<dbReference type="RefSeq" id="WP_008801842.1">
    <property type="nucleotide sequence ID" value="NZ_GG657972.1"/>
</dbReference>
<proteinExistence type="predicted"/>
<name>E5BH00_9FUSO</name>
<sequence length="157" mass="19072">MPLYIKVLTDYYHFLIGDLEEKRKVFLMELLKYLLLKDEYGYDPFLEGETERVVFLLRCIQQEEIPMSFESYVKLQKWHRKDAWSDGELQEYFLHQRKGKEVKIMFDFDNASSEEIEILSYLNRFLEGKGRKFQVLNIHNARYVDVSELLEELRNKQ</sequence>
<dbReference type="Proteomes" id="UP000002975">
    <property type="component" value="Unassembled WGS sequence"/>
</dbReference>
<dbReference type="OrthoDB" id="87540at2"/>
<gene>
    <name evidence="1" type="ORF">FSBG_01270</name>
</gene>
<organism evidence="1 2">
    <name type="scientific">Fusobacterium gonidiaformans 3-1-5R</name>
    <dbReference type="NCBI Taxonomy" id="469605"/>
    <lineage>
        <taxon>Bacteria</taxon>
        <taxon>Fusobacteriati</taxon>
        <taxon>Fusobacteriota</taxon>
        <taxon>Fusobacteriia</taxon>
        <taxon>Fusobacteriales</taxon>
        <taxon>Fusobacteriaceae</taxon>
        <taxon>Fusobacterium</taxon>
    </lineage>
</organism>
<accession>E5BH00</accession>
<dbReference type="HOGENOM" id="CLU_1728737_0_0_0"/>
<dbReference type="BioCyc" id="FSP469605-HMP:GTSP-1282-MONOMER"/>
<protein>
    <submittedName>
        <fullName evidence="1">Uncharacterized protein</fullName>
    </submittedName>
</protein>
<evidence type="ECO:0000313" key="1">
    <source>
        <dbReference type="EMBL" id="EFS21773.1"/>
    </source>
</evidence>
<dbReference type="EMBL" id="GG657972">
    <property type="protein sequence ID" value="EFS21773.1"/>
    <property type="molecule type" value="Genomic_DNA"/>
</dbReference>
<keyword evidence="2" id="KW-1185">Reference proteome</keyword>
<reference evidence="1 2" key="1">
    <citation type="submission" date="2009-02" db="EMBL/GenBank/DDBJ databases">
        <title>The Genome Sequence of Fusobacterium sp. 3_1_5R.</title>
        <authorList>
            <consortium name="The Broad Institute Genome Sequencing Platform"/>
            <person name="Ward D."/>
            <person name="Young S.K."/>
            <person name="Kodira C.D."/>
            <person name="Zeng Q."/>
            <person name="Koehrsen M."/>
            <person name="Alvarado L."/>
            <person name="Berlin A."/>
            <person name="Borenstein D."/>
            <person name="Chen Z."/>
            <person name="Engels R."/>
            <person name="Freedman E."/>
            <person name="Gellesch M."/>
            <person name="Goldberg J."/>
            <person name="Griggs A."/>
            <person name="Gujja S."/>
            <person name="Heiman D."/>
            <person name="Hepburn T."/>
            <person name="Howarth C."/>
            <person name="Jen D."/>
            <person name="Larson L."/>
            <person name="Lewis B."/>
            <person name="Mehta T."/>
            <person name="Park D."/>
            <person name="Pearson M."/>
            <person name="Roberts A."/>
            <person name="Saif S."/>
            <person name="Shea T."/>
            <person name="Shenoy N."/>
            <person name="Sisk P."/>
            <person name="Stolte C."/>
            <person name="Sykes S."/>
            <person name="Walk T."/>
            <person name="White J."/>
            <person name="Yandava C."/>
            <person name="Allen-Vercoe E."/>
            <person name="Strauss J."/>
            <person name="Ambrose C."/>
            <person name="Lander E."/>
            <person name="Nusbaum C."/>
            <person name="Galagan J."/>
            <person name="Birren B."/>
        </authorList>
    </citation>
    <scope>NUCLEOTIDE SEQUENCE [LARGE SCALE GENOMIC DNA]</scope>
    <source>
        <strain evidence="1 2">3_1_5R</strain>
    </source>
</reference>